<evidence type="ECO:0000256" key="1">
    <source>
        <dbReference type="ARBA" id="ARBA00023015"/>
    </source>
</evidence>
<keyword evidence="1" id="KW-0805">Transcription regulation</keyword>
<dbReference type="AlphaFoldDB" id="A0A5R8LYL0"/>
<dbReference type="InterPro" id="IPR010982">
    <property type="entry name" value="Lambda_DNA-bd_dom_sf"/>
</dbReference>
<keyword evidence="3" id="KW-0804">Transcription</keyword>
<evidence type="ECO:0000313" key="5">
    <source>
        <dbReference type="EMBL" id="TLF42416.1"/>
    </source>
</evidence>
<dbReference type="PANTHER" id="PTHR30146:SF149">
    <property type="entry name" value="HTH-TYPE TRANSCRIPTIONAL REGULATOR EBGR"/>
    <property type="match status" value="1"/>
</dbReference>
<dbReference type="Gene3D" id="3.40.50.2300">
    <property type="match status" value="2"/>
</dbReference>
<dbReference type="GO" id="GO:0003700">
    <property type="term" value="F:DNA-binding transcription factor activity"/>
    <property type="evidence" value="ECO:0007669"/>
    <property type="project" value="TreeGrafter"/>
</dbReference>
<dbReference type="SMART" id="SM00354">
    <property type="entry name" value="HTH_LACI"/>
    <property type="match status" value="1"/>
</dbReference>
<dbReference type="PROSITE" id="PS50932">
    <property type="entry name" value="HTH_LACI_2"/>
    <property type="match status" value="1"/>
</dbReference>
<reference evidence="5 6" key="1">
    <citation type="submission" date="2019-05" db="EMBL/GenBank/DDBJ databases">
        <title>Genome-based reclassification of Lactobacillus casei as Lactobacillus casei subsp. casei. subsp.nov., description of Lactobacillus casei subsp. zeae subsp. nov., and emended description of Lactobacillus casei.</title>
        <authorList>
            <person name="Huang C.-H."/>
        </authorList>
    </citation>
    <scope>NUCLEOTIDE SEQUENCE [LARGE SCALE GENOMIC DNA]</scope>
    <source>
        <strain evidence="5 6">CRBIP24.58</strain>
    </source>
</reference>
<gene>
    <name evidence="5" type="ORF">FEI14_05865</name>
</gene>
<evidence type="ECO:0000313" key="6">
    <source>
        <dbReference type="Proteomes" id="UP000307781"/>
    </source>
</evidence>
<feature type="domain" description="HTH lacI-type" evidence="4">
    <location>
        <begin position="2"/>
        <end position="48"/>
    </location>
</feature>
<sequence length="329" mass="36850">MASLKEIAKRAKVSVSTVSRVLNYDDTLAVTEETRLRVFRAAEDVHYQKKSRKEPKGKIGVVTWYTQAQEVKNAYYLSLRVMVEDALEAENFNKVTLYYGQSWAELETCAGVIAIGHFSHKQRAVLKELNPKLVIIGENTLRDGISSVVTDNEFSIESVLANFIAHGHTNIGIMIGNGRTNDDQEKIYDPRLGAFRRFLKSKQLYRPQNVFQGRITPEKGYQMAAKGFDRLQDEFPSALFIASDTLAVGVLRYLHEHHIQVPDRVSIVSFNDSVTAAATVPSLSSIRVYSDLMTQQGINMLKHMLVTNETVPAVCLTVGTSVAYRESSN</sequence>
<evidence type="ECO:0000256" key="2">
    <source>
        <dbReference type="ARBA" id="ARBA00023125"/>
    </source>
</evidence>
<name>A0A5R8LYL0_LACZE</name>
<organism evidence="5 6">
    <name type="scientific">Lacticaseibacillus zeae</name>
    <name type="common">Lactobacillus zeae</name>
    <dbReference type="NCBI Taxonomy" id="57037"/>
    <lineage>
        <taxon>Bacteria</taxon>
        <taxon>Bacillati</taxon>
        <taxon>Bacillota</taxon>
        <taxon>Bacilli</taxon>
        <taxon>Lactobacillales</taxon>
        <taxon>Lactobacillaceae</taxon>
        <taxon>Lacticaseibacillus</taxon>
    </lineage>
</organism>
<accession>A0A5R8LYL0</accession>
<dbReference type="Proteomes" id="UP000307781">
    <property type="component" value="Unassembled WGS sequence"/>
</dbReference>
<dbReference type="InterPro" id="IPR028082">
    <property type="entry name" value="Peripla_BP_I"/>
</dbReference>
<proteinExistence type="predicted"/>
<dbReference type="SUPFAM" id="SSF53822">
    <property type="entry name" value="Periplasmic binding protein-like I"/>
    <property type="match status" value="1"/>
</dbReference>
<dbReference type="PROSITE" id="PS00356">
    <property type="entry name" value="HTH_LACI_1"/>
    <property type="match status" value="1"/>
</dbReference>
<comment type="caution">
    <text evidence="5">The sequence shown here is derived from an EMBL/GenBank/DDBJ whole genome shotgun (WGS) entry which is preliminary data.</text>
</comment>
<dbReference type="PANTHER" id="PTHR30146">
    <property type="entry name" value="LACI-RELATED TRANSCRIPTIONAL REPRESSOR"/>
    <property type="match status" value="1"/>
</dbReference>
<dbReference type="CDD" id="cd01392">
    <property type="entry name" value="HTH_LacI"/>
    <property type="match status" value="1"/>
</dbReference>
<keyword evidence="2 5" id="KW-0238">DNA-binding</keyword>
<dbReference type="CDD" id="cd01544">
    <property type="entry name" value="PBP1_GalR"/>
    <property type="match status" value="1"/>
</dbReference>
<dbReference type="InterPro" id="IPR000843">
    <property type="entry name" value="HTH_LacI"/>
</dbReference>
<dbReference type="Pfam" id="PF00356">
    <property type="entry name" value="LacI"/>
    <property type="match status" value="1"/>
</dbReference>
<dbReference type="Gene3D" id="1.10.260.40">
    <property type="entry name" value="lambda repressor-like DNA-binding domains"/>
    <property type="match status" value="1"/>
</dbReference>
<protein>
    <submittedName>
        <fullName evidence="5">LacI family DNA-binding transcriptional regulator</fullName>
    </submittedName>
</protein>
<evidence type="ECO:0000259" key="4">
    <source>
        <dbReference type="PROSITE" id="PS50932"/>
    </source>
</evidence>
<dbReference type="GO" id="GO:0000976">
    <property type="term" value="F:transcription cis-regulatory region binding"/>
    <property type="evidence" value="ECO:0007669"/>
    <property type="project" value="TreeGrafter"/>
</dbReference>
<dbReference type="Pfam" id="PF13377">
    <property type="entry name" value="Peripla_BP_3"/>
    <property type="match status" value="1"/>
</dbReference>
<dbReference type="SUPFAM" id="SSF47413">
    <property type="entry name" value="lambda repressor-like DNA-binding domains"/>
    <property type="match status" value="1"/>
</dbReference>
<dbReference type="RefSeq" id="WP_138117834.1">
    <property type="nucleotide sequence ID" value="NZ_VBWN01000003.1"/>
</dbReference>
<dbReference type="InterPro" id="IPR046335">
    <property type="entry name" value="LacI/GalR-like_sensor"/>
</dbReference>
<evidence type="ECO:0000256" key="3">
    <source>
        <dbReference type="ARBA" id="ARBA00023163"/>
    </source>
</evidence>
<dbReference type="EMBL" id="VBWN01000003">
    <property type="protein sequence ID" value="TLF42416.1"/>
    <property type="molecule type" value="Genomic_DNA"/>
</dbReference>